<dbReference type="EMBL" id="BSOJ01000012">
    <property type="protein sequence ID" value="GLR26058.1"/>
    <property type="molecule type" value="Genomic_DNA"/>
</dbReference>
<evidence type="ECO:0000313" key="4">
    <source>
        <dbReference type="Proteomes" id="UP001156664"/>
    </source>
</evidence>
<dbReference type="RefSeq" id="WP_284280532.1">
    <property type="nucleotide sequence ID" value="NZ_BSOJ01000012.1"/>
</dbReference>
<dbReference type="SUPFAM" id="SSF82544">
    <property type="entry name" value="GckA/TtuD-like"/>
    <property type="match status" value="1"/>
</dbReference>
<dbReference type="PANTHER" id="PTHR12227">
    <property type="entry name" value="GLYCERATE KINASE"/>
    <property type="match status" value="1"/>
</dbReference>
<feature type="domain" description="MOFRL" evidence="1">
    <location>
        <begin position="327"/>
        <end position="439"/>
    </location>
</feature>
<reference evidence="4" key="1">
    <citation type="journal article" date="2019" name="Int. J. Syst. Evol. Microbiol.">
        <title>The Global Catalogue of Microorganisms (GCM) 10K type strain sequencing project: providing services to taxonomists for standard genome sequencing and annotation.</title>
        <authorList>
            <consortium name="The Broad Institute Genomics Platform"/>
            <consortium name="The Broad Institute Genome Sequencing Center for Infectious Disease"/>
            <person name="Wu L."/>
            <person name="Ma J."/>
        </authorList>
    </citation>
    <scope>NUCLEOTIDE SEQUENCE [LARGE SCALE GENOMIC DNA]</scope>
    <source>
        <strain evidence="4">NBRC 105857</strain>
    </source>
</reference>
<dbReference type="Proteomes" id="UP001156664">
    <property type="component" value="Unassembled WGS sequence"/>
</dbReference>
<evidence type="ECO:0000259" key="2">
    <source>
        <dbReference type="Pfam" id="PF13660"/>
    </source>
</evidence>
<sequence length="452" mass="47781">MNGNPEFFERLLTEAFEVGVNAAKPLMGVQQCWQGEIRQWLDTVAPERKAVWVYGAGKAAASMASALEFASSDAEQLKGFVVTRRGHEVPTRCIEVVQAAHPVPDEEGQRAALRLIRELSAVPQGDAVIALVSGGGSSLLSVTVPSIPFLDLQQLNRALLASGAPIQEMNVVRKHVTRSLGGQLAACCSVPVFQLLISDVPGDAPEFIASGPFVADDSTFRDAMDVLDRWEISAPQSVISHLEAGIRGDVPETPGRDSAVFKQVSTRLLASNALTLDAVALYLQNAGYTVLSLGDSIEGESRDVAGVTAAMVAQIAQGRPNWPRLPVALISGGECTVTLTEKDLESAKGGRNSEFLLALFHALGSMEIPCSVSALAADTDGIDGVGGHAGALLLPGDLDRAATLGLSTKRHLDQHNSYDFFDAMGRLLMTGPTTTNVNDLRIVLIGQPAEAV</sequence>
<evidence type="ECO:0000313" key="3">
    <source>
        <dbReference type="EMBL" id="GLR26058.1"/>
    </source>
</evidence>
<feature type="domain" description="MOFRL-associated" evidence="2">
    <location>
        <begin position="12"/>
        <end position="243"/>
    </location>
</feature>
<evidence type="ECO:0000259" key="1">
    <source>
        <dbReference type="Pfam" id="PF05161"/>
    </source>
</evidence>
<dbReference type="InterPro" id="IPR037035">
    <property type="entry name" value="GK-like_C_sf"/>
</dbReference>
<dbReference type="Pfam" id="PF13660">
    <property type="entry name" value="DUF4147"/>
    <property type="match status" value="1"/>
</dbReference>
<comment type="caution">
    <text evidence="3">The sequence shown here is derived from an EMBL/GenBank/DDBJ whole genome shotgun (WGS) entry which is preliminary data.</text>
</comment>
<dbReference type="Pfam" id="PF05161">
    <property type="entry name" value="MOFRL"/>
    <property type="match status" value="1"/>
</dbReference>
<dbReference type="InterPro" id="IPR007835">
    <property type="entry name" value="MOFRL"/>
</dbReference>
<protein>
    <submittedName>
        <fullName evidence="3">Hydroxypyruvate reductase</fullName>
    </submittedName>
</protein>
<dbReference type="PANTHER" id="PTHR12227:SF0">
    <property type="entry name" value="GLYCERATE KINASE"/>
    <property type="match status" value="1"/>
</dbReference>
<dbReference type="InterPro" id="IPR038614">
    <property type="entry name" value="GK_N_sf"/>
</dbReference>
<keyword evidence="4" id="KW-1185">Reference proteome</keyword>
<accession>A0ABQ5YNA7</accession>
<organism evidence="3 4">
    <name type="scientific">Limnobacter litoralis</name>
    <dbReference type="NCBI Taxonomy" id="481366"/>
    <lineage>
        <taxon>Bacteria</taxon>
        <taxon>Pseudomonadati</taxon>
        <taxon>Pseudomonadota</taxon>
        <taxon>Betaproteobacteria</taxon>
        <taxon>Burkholderiales</taxon>
        <taxon>Burkholderiaceae</taxon>
        <taxon>Limnobacter</taxon>
    </lineage>
</organism>
<dbReference type="Gene3D" id="3.40.1480.10">
    <property type="entry name" value="MOFRL domain"/>
    <property type="match status" value="1"/>
</dbReference>
<dbReference type="Gene3D" id="3.40.50.10180">
    <property type="entry name" value="Glycerate kinase, MOFRL-like N-terminal domain"/>
    <property type="match status" value="1"/>
</dbReference>
<dbReference type="InterPro" id="IPR039760">
    <property type="entry name" value="MOFRL_protein"/>
</dbReference>
<gene>
    <name evidence="3" type="ORF">GCM10007875_11460</name>
</gene>
<name>A0ABQ5YNA7_9BURK</name>
<dbReference type="InterPro" id="IPR025286">
    <property type="entry name" value="MOFRL_assoc_dom"/>
</dbReference>
<proteinExistence type="predicted"/>